<accession>A0A4Q7UYD8</accession>
<proteinExistence type="predicted"/>
<comment type="caution">
    <text evidence="2">The sequence shown here is derived from an EMBL/GenBank/DDBJ whole genome shotgun (WGS) entry which is preliminary data.</text>
</comment>
<sequence length="269" mass="26819">MTAPDVAGVVVGWRTWQVRDPGPAAHRGPVRPGPVHPGAVRLRSPVKVSTDWPAGAALEARCELRGHPAPEPSCTCGLYAARDPADVGGVGFGGATLLGCVAMWGTVVEGERGWRAGTGRPVALFCGPALSEDVRAGLAVAYGVPVHRLGRPVAVTVEQAGIGAAADRLRTVLGETPPPDAGAVDDAVRAFTDAVGRPPAHGTPPGPGPGSRPGTGQGSGRGLARRPRRTAVGTALLAAVAASALLLTPSGQGADPAPATPAPSITPAP</sequence>
<feature type="region of interest" description="Disordered" evidence="1">
    <location>
        <begin position="249"/>
        <end position="269"/>
    </location>
</feature>
<dbReference type="AlphaFoldDB" id="A0A4Q7UYD8"/>
<dbReference type="OrthoDB" id="5240854at2"/>
<feature type="compositionally biased region" description="Pro residues" evidence="1">
    <location>
        <begin position="258"/>
        <end position="269"/>
    </location>
</feature>
<dbReference type="Proteomes" id="UP000291591">
    <property type="component" value="Unassembled WGS sequence"/>
</dbReference>
<protein>
    <submittedName>
        <fullName evidence="2">Uncharacterized protein</fullName>
    </submittedName>
</protein>
<feature type="compositionally biased region" description="Gly residues" evidence="1">
    <location>
        <begin position="211"/>
        <end position="221"/>
    </location>
</feature>
<feature type="compositionally biased region" description="Pro residues" evidence="1">
    <location>
        <begin position="201"/>
        <end position="210"/>
    </location>
</feature>
<organism evidence="2 3">
    <name type="scientific">Pseudonocardia sediminis</name>
    <dbReference type="NCBI Taxonomy" id="1397368"/>
    <lineage>
        <taxon>Bacteria</taxon>
        <taxon>Bacillati</taxon>
        <taxon>Actinomycetota</taxon>
        <taxon>Actinomycetes</taxon>
        <taxon>Pseudonocardiales</taxon>
        <taxon>Pseudonocardiaceae</taxon>
        <taxon>Pseudonocardia</taxon>
    </lineage>
</organism>
<evidence type="ECO:0000313" key="2">
    <source>
        <dbReference type="EMBL" id="RZT86134.1"/>
    </source>
</evidence>
<feature type="region of interest" description="Disordered" evidence="1">
    <location>
        <begin position="194"/>
        <end position="230"/>
    </location>
</feature>
<dbReference type="RefSeq" id="WP_130290485.1">
    <property type="nucleotide sequence ID" value="NZ_SHKL01000001.1"/>
</dbReference>
<reference evidence="2 3" key="1">
    <citation type="submission" date="2019-02" db="EMBL/GenBank/DDBJ databases">
        <title>Sequencing the genomes of 1000 actinobacteria strains.</title>
        <authorList>
            <person name="Klenk H.-P."/>
        </authorList>
    </citation>
    <scope>NUCLEOTIDE SEQUENCE [LARGE SCALE GENOMIC DNA]</scope>
    <source>
        <strain evidence="2 3">DSM 45779</strain>
    </source>
</reference>
<evidence type="ECO:0000313" key="3">
    <source>
        <dbReference type="Proteomes" id="UP000291591"/>
    </source>
</evidence>
<evidence type="ECO:0000256" key="1">
    <source>
        <dbReference type="SAM" id="MobiDB-lite"/>
    </source>
</evidence>
<keyword evidence="3" id="KW-1185">Reference proteome</keyword>
<dbReference type="EMBL" id="SHKL01000001">
    <property type="protein sequence ID" value="RZT86134.1"/>
    <property type="molecule type" value="Genomic_DNA"/>
</dbReference>
<gene>
    <name evidence="2" type="ORF">EV383_3023</name>
</gene>
<name>A0A4Q7UYD8_PSEST</name>